<sequence length="113" mass="12588">MKICTLCPEAISTRKELPPSHRQKKCGALLPIFITPRLTISLDITLNGTQPFSFTPRGPQLAHYTLAVTTHTKSMLRSVIQGTVPPSVEIFAFCVVFFWQGLYGLFPQPKRAS</sequence>
<evidence type="ECO:0000313" key="2">
    <source>
        <dbReference type="Proteomes" id="UP001152300"/>
    </source>
</evidence>
<reference evidence="1" key="1">
    <citation type="submission" date="2022-11" db="EMBL/GenBank/DDBJ databases">
        <title>Genome Resource of Sclerotinia nivalis Strain SnTB1, a Plant Pathogen Isolated from American Ginseng.</title>
        <authorList>
            <person name="Fan S."/>
        </authorList>
    </citation>
    <scope>NUCLEOTIDE SEQUENCE</scope>
    <source>
        <strain evidence="1">SnTB1</strain>
    </source>
</reference>
<proteinExistence type="predicted"/>
<dbReference type="AlphaFoldDB" id="A0A9X0DDJ0"/>
<comment type="caution">
    <text evidence="1">The sequence shown here is derived from an EMBL/GenBank/DDBJ whole genome shotgun (WGS) entry which is preliminary data.</text>
</comment>
<dbReference type="Proteomes" id="UP001152300">
    <property type="component" value="Unassembled WGS sequence"/>
</dbReference>
<dbReference type="EMBL" id="JAPEIS010000015">
    <property type="protein sequence ID" value="KAJ8058834.1"/>
    <property type="molecule type" value="Genomic_DNA"/>
</dbReference>
<name>A0A9X0DDJ0_9HELO</name>
<protein>
    <submittedName>
        <fullName evidence="1">Uncharacterized protein</fullName>
    </submittedName>
</protein>
<organism evidence="1 2">
    <name type="scientific">Sclerotinia nivalis</name>
    <dbReference type="NCBI Taxonomy" id="352851"/>
    <lineage>
        <taxon>Eukaryota</taxon>
        <taxon>Fungi</taxon>
        <taxon>Dikarya</taxon>
        <taxon>Ascomycota</taxon>
        <taxon>Pezizomycotina</taxon>
        <taxon>Leotiomycetes</taxon>
        <taxon>Helotiales</taxon>
        <taxon>Sclerotiniaceae</taxon>
        <taxon>Sclerotinia</taxon>
    </lineage>
</organism>
<accession>A0A9X0DDJ0</accession>
<keyword evidence="2" id="KW-1185">Reference proteome</keyword>
<gene>
    <name evidence="1" type="ORF">OCU04_011820</name>
</gene>
<evidence type="ECO:0000313" key="1">
    <source>
        <dbReference type="EMBL" id="KAJ8058834.1"/>
    </source>
</evidence>